<evidence type="ECO:0000256" key="5">
    <source>
        <dbReference type="ARBA" id="ARBA00012267"/>
    </source>
</evidence>
<dbReference type="Gene3D" id="3.30.2020.30">
    <property type="match status" value="1"/>
</dbReference>
<keyword evidence="9" id="KW-0560">Oxidoreductase</keyword>
<dbReference type="InterPro" id="IPR042098">
    <property type="entry name" value="TauD-like_sf"/>
</dbReference>
<dbReference type="PANTHER" id="PTHR10696:SF51">
    <property type="entry name" value="TRIMETHYLLYSINE DIOXYGENASE, MITOCHONDRIAL"/>
    <property type="match status" value="1"/>
</dbReference>
<keyword evidence="7" id="KW-0124">Carnitine biosynthesis</keyword>
<dbReference type="GO" id="GO:0005739">
    <property type="term" value="C:mitochondrion"/>
    <property type="evidence" value="ECO:0007669"/>
    <property type="project" value="TreeGrafter"/>
</dbReference>
<evidence type="ECO:0000259" key="17">
    <source>
        <dbReference type="Pfam" id="PF02668"/>
    </source>
</evidence>
<dbReference type="InterPro" id="IPR010376">
    <property type="entry name" value="GBBH-like_N"/>
</dbReference>
<evidence type="ECO:0000256" key="13">
    <source>
        <dbReference type="ARBA" id="ARBA00032283"/>
    </source>
</evidence>
<proteinExistence type="inferred from homology"/>
<dbReference type="PhylomeDB" id="A0A061AY96"/>
<dbReference type="GO" id="GO:0050353">
    <property type="term" value="F:trimethyllysine dioxygenase activity"/>
    <property type="evidence" value="ECO:0007669"/>
    <property type="project" value="UniProtKB-EC"/>
</dbReference>
<name>A0A061AY96_CYBFA</name>
<evidence type="ECO:0000256" key="1">
    <source>
        <dbReference type="ARBA" id="ARBA00001954"/>
    </source>
</evidence>
<evidence type="ECO:0000256" key="10">
    <source>
        <dbReference type="ARBA" id="ARBA00023004"/>
    </source>
</evidence>
<dbReference type="SUPFAM" id="SSF51197">
    <property type="entry name" value="Clavaminate synthase-like"/>
    <property type="match status" value="1"/>
</dbReference>
<evidence type="ECO:0000313" key="19">
    <source>
        <dbReference type="EMBL" id="CDR42623.1"/>
    </source>
</evidence>
<dbReference type="OrthoDB" id="408743at2759"/>
<dbReference type="InterPro" id="IPR038492">
    <property type="entry name" value="GBBH-like_N_sf"/>
</dbReference>
<dbReference type="VEuPathDB" id="FungiDB:BON22_3245"/>
<dbReference type="UniPathway" id="UPA00118"/>
<dbReference type="PANTHER" id="PTHR10696">
    <property type="entry name" value="GAMMA-BUTYROBETAINE HYDROXYLASE-RELATED"/>
    <property type="match status" value="1"/>
</dbReference>
<evidence type="ECO:0000256" key="6">
    <source>
        <dbReference type="ARBA" id="ARBA00022723"/>
    </source>
</evidence>
<accession>A0A061AY96</accession>
<dbReference type="NCBIfam" id="TIGR02410">
    <property type="entry name" value="carnitine_TMLD"/>
    <property type="match status" value="1"/>
</dbReference>
<organism evidence="19">
    <name type="scientific">Cyberlindnera fabianii</name>
    <name type="common">Yeast</name>
    <name type="synonym">Hansenula fabianii</name>
    <dbReference type="NCBI Taxonomy" id="36022"/>
    <lineage>
        <taxon>Eukaryota</taxon>
        <taxon>Fungi</taxon>
        <taxon>Dikarya</taxon>
        <taxon>Ascomycota</taxon>
        <taxon>Saccharomycotina</taxon>
        <taxon>Saccharomycetes</taxon>
        <taxon>Phaffomycetales</taxon>
        <taxon>Phaffomycetaceae</taxon>
        <taxon>Cyberlindnera</taxon>
    </lineage>
</organism>
<dbReference type="EC" id="1.14.11.8" evidence="5"/>
<dbReference type="CDD" id="cd00250">
    <property type="entry name" value="CAS_like"/>
    <property type="match status" value="1"/>
</dbReference>
<dbReference type="InterPro" id="IPR012776">
    <property type="entry name" value="Trimethyllysine_dOase"/>
</dbReference>
<comment type="catalytic activity">
    <reaction evidence="15">
        <text>N(6),N(6),N(6)-trimethyl-L-lysine + 2-oxoglutarate + O2 = (3S)-3-hydroxy-N(6),N(6),N(6)-trimethyl-L-lysine + succinate + CO2</text>
        <dbReference type="Rhea" id="RHEA:14181"/>
        <dbReference type="ChEBI" id="CHEBI:15379"/>
        <dbReference type="ChEBI" id="CHEBI:16526"/>
        <dbReference type="ChEBI" id="CHEBI:16810"/>
        <dbReference type="ChEBI" id="CHEBI:30031"/>
        <dbReference type="ChEBI" id="CHEBI:58100"/>
        <dbReference type="ChEBI" id="CHEBI:141499"/>
        <dbReference type="EC" id="1.14.11.8"/>
    </reaction>
</comment>
<dbReference type="FunFam" id="3.30.2020.30:FF:000002">
    <property type="entry name" value="Putative gamma-butyrobetaine dioxygenase"/>
    <property type="match status" value="1"/>
</dbReference>
<evidence type="ECO:0000256" key="7">
    <source>
        <dbReference type="ARBA" id="ARBA00022873"/>
    </source>
</evidence>
<feature type="domain" description="TauD/TfdA-like" evidence="17">
    <location>
        <begin position="121"/>
        <end position="359"/>
    </location>
</feature>
<evidence type="ECO:0000256" key="8">
    <source>
        <dbReference type="ARBA" id="ARBA00022964"/>
    </source>
</evidence>
<comment type="function">
    <text evidence="14">Converts trimethyllysine (TML) into hydroxytrimethyllysine (HTML).</text>
</comment>
<dbReference type="Gene3D" id="3.60.130.10">
    <property type="entry name" value="Clavaminate synthase-like"/>
    <property type="match status" value="1"/>
</dbReference>
<evidence type="ECO:0000256" key="15">
    <source>
        <dbReference type="ARBA" id="ARBA00049334"/>
    </source>
</evidence>
<evidence type="ECO:0000256" key="3">
    <source>
        <dbReference type="ARBA" id="ARBA00005022"/>
    </source>
</evidence>
<comment type="similarity">
    <text evidence="4">Belongs to the gamma-BBH/TMLD family.</text>
</comment>
<protein>
    <recommendedName>
        <fullName evidence="16">Trimethyllysine dioxygenase</fullName>
        <ecNumber evidence="5">1.14.11.8</ecNumber>
    </recommendedName>
    <alternativeName>
        <fullName evidence="12">Epsilon-trimethyllysine 2-oxoglutarate dioxygenase</fullName>
    </alternativeName>
    <alternativeName>
        <fullName evidence="11">TML hydroxylase</fullName>
    </alternativeName>
    <alternativeName>
        <fullName evidence="13">TML-alpha-ketoglutarate dioxygenase</fullName>
    </alternativeName>
</protein>
<evidence type="ECO:0000256" key="14">
    <source>
        <dbReference type="ARBA" id="ARBA00046008"/>
    </source>
</evidence>
<evidence type="ECO:0000256" key="4">
    <source>
        <dbReference type="ARBA" id="ARBA00008654"/>
    </source>
</evidence>
<evidence type="ECO:0000259" key="18">
    <source>
        <dbReference type="Pfam" id="PF06155"/>
    </source>
</evidence>
<keyword evidence="10" id="KW-0408">Iron</keyword>
<dbReference type="InterPro" id="IPR003819">
    <property type="entry name" value="TauD/TfdA-like"/>
</dbReference>
<gene>
    <name evidence="19" type="ORF">CYFA0S_10e00408g</name>
</gene>
<sequence length="385" mass="45097">MTNNYTIKDVSHNNETVIVTTEAGKIHEYLNFWLRDNCQCDECYDIQTYQRVFDTYLVPEDVKAVSCSSTSESLTINWSDNHISTFTIEWLILHTSEYTKPTPHKDFLKPERIFWNKAYIEANKPTVPYSDVMKGNKKALLNNIHKYGFSFIHDIPHTAEDTEKMCESILPLRHTHYGGFWDFTTDLAMKDTAYSDIEIKSHTDGTYWEYTPYLQLFHLLFHNGEGGLTTLVDAFKCAQDLKREFPDDYETLSTIPIECHSLGDVHLVERKPVLIHDEDGELLQVSWNNCDRSSNYHMDNATLKKMYKAMRSWNTVISREDNVVWKKLVPGEALVFDNWRVLHARMKKTTGQRRMCGVYFDRYDFFSELRKVNCASEEELYKTST</sequence>
<evidence type="ECO:0000256" key="12">
    <source>
        <dbReference type="ARBA" id="ARBA00031778"/>
    </source>
</evidence>
<evidence type="ECO:0000256" key="16">
    <source>
        <dbReference type="ARBA" id="ARBA00071191"/>
    </source>
</evidence>
<feature type="domain" description="Gamma-butyrobetaine hydroxylase-like N-terminal" evidence="18">
    <location>
        <begin position="11"/>
        <end position="91"/>
    </location>
</feature>
<dbReference type="FunFam" id="3.60.130.10:FF:000001">
    <property type="entry name" value="Trimethyllysine dioxygenase, mitochondrial"/>
    <property type="match status" value="1"/>
</dbReference>
<keyword evidence="8" id="KW-0223">Dioxygenase</keyword>
<comment type="cofactor">
    <cofactor evidence="2">
        <name>L-ascorbate</name>
        <dbReference type="ChEBI" id="CHEBI:38290"/>
    </cofactor>
</comment>
<evidence type="ECO:0000256" key="9">
    <source>
        <dbReference type="ARBA" id="ARBA00023002"/>
    </source>
</evidence>
<dbReference type="Pfam" id="PF06155">
    <property type="entry name" value="GBBH-like_N"/>
    <property type="match status" value="1"/>
</dbReference>
<keyword evidence="6" id="KW-0479">Metal-binding</keyword>
<dbReference type="AlphaFoldDB" id="A0A061AY96"/>
<evidence type="ECO:0000256" key="2">
    <source>
        <dbReference type="ARBA" id="ARBA00001961"/>
    </source>
</evidence>
<reference evidence="19" key="1">
    <citation type="journal article" date="2014" name="Genome Announc.">
        <title>Genome sequence of the yeast Cyberlindnera fabianii (Hansenula fabianii).</title>
        <authorList>
            <person name="Freel K.C."/>
            <person name="Sarilar V."/>
            <person name="Neuveglise C."/>
            <person name="Devillers H."/>
            <person name="Friedrich A."/>
            <person name="Schacherer J."/>
        </authorList>
    </citation>
    <scope>NUCLEOTIDE SEQUENCE</scope>
    <source>
        <strain evidence="19">YJS4271</strain>
    </source>
</reference>
<dbReference type="GO" id="GO:0045329">
    <property type="term" value="P:carnitine biosynthetic process"/>
    <property type="evidence" value="ECO:0007669"/>
    <property type="project" value="UniProtKB-UniPathway"/>
</dbReference>
<comment type="pathway">
    <text evidence="3">Amine and polyamine biosynthesis; carnitine biosynthesis.</text>
</comment>
<dbReference type="Pfam" id="PF02668">
    <property type="entry name" value="TauD"/>
    <property type="match status" value="1"/>
</dbReference>
<comment type="cofactor">
    <cofactor evidence="1">
        <name>Fe(2+)</name>
        <dbReference type="ChEBI" id="CHEBI:29033"/>
    </cofactor>
</comment>
<dbReference type="EMBL" id="LK052895">
    <property type="protein sequence ID" value="CDR42623.1"/>
    <property type="molecule type" value="Genomic_DNA"/>
</dbReference>
<dbReference type="InterPro" id="IPR050411">
    <property type="entry name" value="AlphaKG_dependent_hydroxylases"/>
</dbReference>
<dbReference type="GO" id="GO:0005506">
    <property type="term" value="F:iron ion binding"/>
    <property type="evidence" value="ECO:0007669"/>
    <property type="project" value="InterPro"/>
</dbReference>
<evidence type="ECO:0000256" key="11">
    <source>
        <dbReference type="ARBA" id="ARBA00030363"/>
    </source>
</evidence>